<protein>
    <submittedName>
        <fullName evidence="1">Uncharacterized protein</fullName>
    </submittedName>
</protein>
<dbReference type="Proteomes" id="UP000295375">
    <property type="component" value="Unassembled WGS sequence"/>
</dbReference>
<sequence length="66" mass="7048">MKQRLFAFVQKLPINVLALSGILSLGLLATNTSNAFFPAGIKTGEVLARTVVLSEAGNPIFVVFDK</sequence>
<evidence type="ECO:0000313" key="1">
    <source>
        <dbReference type="EMBL" id="TDQ45898.1"/>
    </source>
</evidence>
<comment type="caution">
    <text evidence="1">The sequence shown here is derived from an EMBL/GenBank/DDBJ whole genome shotgun (WGS) entry which is preliminary data.</text>
</comment>
<keyword evidence="2" id="KW-1185">Reference proteome</keyword>
<organism evidence="1 2">
    <name type="scientific">Permianibacter aggregans</name>
    <dbReference type="NCBI Taxonomy" id="1510150"/>
    <lineage>
        <taxon>Bacteria</taxon>
        <taxon>Pseudomonadati</taxon>
        <taxon>Pseudomonadota</taxon>
        <taxon>Gammaproteobacteria</taxon>
        <taxon>Pseudomonadales</taxon>
        <taxon>Pseudomonadaceae</taxon>
        <taxon>Permianibacter</taxon>
    </lineage>
</organism>
<accession>A0A4R6UGI1</accession>
<proteinExistence type="predicted"/>
<name>A0A4R6UGI1_9GAMM</name>
<dbReference type="RefSeq" id="WP_133592231.1">
    <property type="nucleotide sequence ID" value="NZ_SNYM01000016.1"/>
</dbReference>
<feature type="non-terminal residue" evidence="1">
    <location>
        <position position="66"/>
    </location>
</feature>
<reference evidence="1 2" key="1">
    <citation type="submission" date="2019-03" db="EMBL/GenBank/DDBJ databases">
        <title>Genomic Encyclopedia of Type Strains, Phase IV (KMG-IV): sequencing the most valuable type-strain genomes for metagenomic binning, comparative biology and taxonomic classification.</title>
        <authorList>
            <person name="Goeker M."/>
        </authorList>
    </citation>
    <scope>NUCLEOTIDE SEQUENCE [LARGE SCALE GENOMIC DNA]</scope>
    <source>
        <strain evidence="1 2">DSM 103792</strain>
    </source>
</reference>
<evidence type="ECO:0000313" key="2">
    <source>
        <dbReference type="Proteomes" id="UP000295375"/>
    </source>
</evidence>
<gene>
    <name evidence="1" type="ORF">EV696_1161</name>
</gene>
<dbReference type="AlphaFoldDB" id="A0A4R6UGI1"/>
<dbReference type="EMBL" id="SNYM01000016">
    <property type="protein sequence ID" value="TDQ45898.1"/>
    <property type="molecule type" value="Genomic_DNA"/>
</dbReference>